<sequence>MTTIASFPILQLPEKSLKIAIQSLTLEELIKFSLISKSTKRAAESLNLQADPFCDLY</sequence>
<dbReference type="InterPro" id="IPR001810">
    <property type="entry name" value="F-box_dom"/>
</dbReference>
<dbReference type="EMBL" id="BX284605">
    <property type="protein sequence ID" value="CAB04476.2"/>
    <property type="molecule type" value="Genomic_DNA"/>
</dbReference>
<evidence type="ECO:0000313" key="4">
    <source>
        <dbReference type="WormBase" id="F55C9.11"/>
    </source>
</evidence>
<name>Q9XUY6_CAEEL</name>
<reference evidence="2 3" key="1">
    <citation type="journal article" date="1998" name="Science">
        <title>Genome sequence of the nematode C. elegans: a platform for investigating biology.</title>
        <authorList>
            <consortium name="The C. elegans sequencing consortium"/>
            <person name="Sulson J.E."/>
            <person name="Waterston R."/>
        </authorList>
    </citation>
    <scope>NUCLEOTIDE SEQUENCE [LARGE SCALE GENOMIC DNA]</scope>
    <source>
        <strain evidence="2 3">Bristol N2</strain>
    </source>
</reference>
<dbReference type="IntAct" id="Q9XUY6">
    <property type="interactions" value="1"/>
</dbReference>
<dbReference type="InParanoid" id="Q9XUY6"/>
<dbReference type="PANTHER" id="PTHR22899">
    <property type="entry name" value="CYCLIN-RELATED F-BOX FAMILY"/>
    <property type="match status" value="1"/>
</dbReference>
<dbReference type="AGR" id="WB:WBGene00010107"/>
<dbReference type="PhylomeDB" id="Q9XUY6"/>
<accession>Q9XUY6</accession>
<evidence type="ECO:0000259" key="1">
    <source>
        <dbReference type="PROSITE" id="PS50181"/>
    </source>
</evidence>
<dbReference type="KEGG" id="cel:CELE_F55C9.11"/>
<dbReference type="PaxDb" id="6239-F55C9.11"/>
<evidence type="ECO:0000313" key="3">
    <source>
        <dbReference type="Proteomes" id="UP000001940"/>
    </source>
</evidence>
<feature type="domain" description="F-box" evidence="1">
    <location>
        <begin position="6"/>
        <end position="57"/>
    </location>
</feature>
<protein>
    <submittedName>
        <fullName evidence="2">F-box domain-containing protein</fullName>
    </submittedName>
</protein>
<organism evidence="2 3">
    <name type="scientific">Caenorhabditis elegans</name>
    <dbReference type="NCBI Taxonomy" id="6239"/>
    <lineage>
        <taxon>Eukaryota</taxon>
        <taxon>Metazoa</taxon>
        <taxon>Ecdysozoa</taxon>
        <taxon>Nematoda</taxon>
        <taxon>Chromadorea</taxon>
        <taxon>Rhabditida</taxon>
        <taxon>Rhabditina</taxon>
        <taxon>Rhabditomorpha</taxon>
        <taxon>Rhabditoidea</taxon>
        <taxon>Rhabditidae</taxon>
        <taxon>Peloderinae</taxon>
        <taxon>Caenorhabditis</taxon>
    </lineage>
</organism>
<gene>
    <name evidence="2" type="ORF">CELE_F55C9.11</name>
    <name evidence="2 4" type="ORF">F55C9.11</name>
</gene>
<dbReference type="UCSC" id="F55C9.11">
    <property type="organism name" value="c. elegans"/>
</dbReference>
<proteinExistence type="predicted"/>
<keyword evidence="3" id="KW-1185">Reference proteome</keyword>
<dbReference type="Proteomes" id="UP000001940">
    <property type="component" value="Chromosome V"/>
</dbReference>
<dbReference type="PROSITE" id="PS50181">
    <property type="entry name" value="FBOX"/>
    <property type="match status" value="1"/>
</dbReference>
<dbReference type="DIP" id="DIP-25219N"/>
<evidence type="ECO:0000313" key="2">
    <source>
        <dbReference type="EMBL" id="CAB04476.2"/>
    </source>
</evidence>
<dbReference type="AlphaFoldDB" id="Q9XUY6"/>
<dbReference type="PANTHER" id="PTHR22899:SF0">
    <property type="entry name" value="F-BOX ASSOCIATED DOMAIN-CONTAINING PROTEIN-RELATED"/>
    <property type="match status" value="1"/>
</dbReference>
<dbReference type="WormBase" id="F55C9.11">
    <property type="protein sequence ID" value="CE36442"/>
    <property type="gene ID" value="WBGene00010107"/>
</dbReference>
<dbReference type="HOGENOM" id="CLU_2998435_0_0_1"/>
<dbReference type="Pfam" id="PF00646">
    <property type="entry name" value="F-box"/>
    <property type="match status" value="1"/>
</dbReference>
<dbReference type="InterPro" id="IPR053222">
    <property type="entry name" value="Zygotic_Embryogenesis-Asso"/>
</dbReference>
<dbReference type="GeneID" id="186299"/>
<dbReference type="RefSeq" id="NP_507760.2">
    <property type="nucleotide sequence ID" value="NM_075359.3"/>
</dbReference>
<dbReference type="PIR" id="T22729">
    <property type="entry name" value="T22729"/>
</dbReference>
<dbReference type="SMR" id="Q9XUY6"/>
<dbReference type="Bgee" id="WBGene00010107">
    <property type="expression patterns" value="Expressed in embryo and 2 other cell types or tissues"/>
</dbReference>
<dbReference type="CTD" id="186299"/>
<dbReference type="FunCoup" id="Q9XUY6">
    <property type="interactions" value="228"/>
</dbReference>